<evidence type="ECO:0000313" key="8">
    <source>
        <dbReference type="EMBL" id="KVH93099.1"/>
    </source>
</evidence>
<dbReference type="GO" id="GO:0003924">
    <property type="term" value="F:GTPase activity"/>
    <property type="evidence" value="ECO:0007669"/>
    <property type="project" value="InterPro"/>
</dbReference>
<reference evidence="8 9" key="1">
    <citation type="journal article" date="2016" name="Sci. Rep.">
        <title>The genome sequence of the outbreeding globe artichoke constructed de novo incorporating a phase-aware low-pass sequencing strategy of F1 progeny.</title>
        <authorList>
            <person name="Scaglione D."/>
            <person name="Reyes-Chin-Wo S."/>
            <person name="Acquadro A."/>
            <person name="Froenicke L."/>
            <person name="Portis E."/>
            <person name="Beitel C."/>
            <person name="Tirone M."/>
            <person name="Mauro R."/>
            <person name="Lo Monaco A."/>
            <person name="Mauromicale G."/>
            <person name="Faccioli P."/>
            <person name="Cattivelli L."/>
            <person name="Rieseberg L."/>
            <person name="Michelmore R."/>
            <person name="Lanteri S."/>
        </authorList>
    </citation>
    <scope>NUCLEOTIDE SEQUENCE [LARGE SCALE GENOMIC DNA]</scope>
    <source>
        <strain evidence="8">2C</strain>
    </source>
</reference>
<keyword evidence="9" id="KW-1185">Reference proteome</keyword>
<dbReference type="InterPro" id="IPR039495">
    <property type="entry name" value="TAF1A"/>
</dbReference>
<dbReference type="SMART" id="SM00175">
    <property type="entry name" value="RAB"/>
    <property type="match status" value="1"/>
</dbReference>
<dbReference type="GO" id="GO:0000120">
    <property type="term" value="C:RNA polymerase I transcription regulator complex"/>
    <property type="evidence" value="ECO:0007669"/>
    <property type="project" value="InterPro"/>
</dbReference>
<evidence type="ECO:0000256" key="1">
    <source>
        <dbReference type="ARBA" id="ARBA00004342"/>
    </source>
</evidence>
<evidence type="ECO:0000256" key="2">
    <source>
        <dbReference type="ARBA" id="ARBA00006270"/>
    </source>
</evidence>
<evidence type="ECO:0000256" key="7">
    <source>
        <dbReference type="ARBA" id="ARBA00023289"/>
    </source>
</evidence>
<comment type="caution">
    <text evidence="8">The sequence shown here is derived from an EMBL/GenBank/DDBJ whole genome shotgun (WGS) entry which is preliminary data.</text>
</comment>
<dbReference type="SMART" id="SM00176">
    <property type="entry name" value="RAN"/>
    <property type="match status" value="1"/>
</dbReference>
<dbReference type="OMA" id="KAACACH"/>
<dbReference type="PANTHER" id="PTHR36720:SF1">
    <property type="entry name" value="TAF RNA POLYMERASE I SUBUNIT A"/>
    <property type="match status" value="1"/>
</dbReference>
<dbReference type="SUPFAM" id="SSF52540">
    <property type="entry name" value="P-loop containing nucleoside triphosphate hydrolases"/>
    <property type="match status" value="1"/>
</dbReference>
<dbReference type="Gramene" id="KVH93099">
    <property type="protein sequence ID" value="KVH93099"/>
    <property type="gene ID" value="Ccrd_004856"/>
</dbReference>
<dbReference type="GO" id="GO:0005886">
    <property type="term" value="C:plasma membrane"/>
    <property type="evidence" value="ECO:0007669"/>
    <property type="project" value="UniProtKB-SubCell"/>
</dbReference>
<dbReference type="InterPro" id="IPR027417">
    <property type="entry name" value="P-loop_NTPase"/>
</dbReference>
<dbReference type="PRINTS" id="PR00449">
    <property type="entry name" value="RASTRNSFRMNG"/>
</dbReference>
<dbReference type="Pfam" id="PF00071">
    <property type="entry name" value="Ras"/>
    <property type="match status" value="1"/>
</dbReference>
<keyword evidence="7" id="KW-0636">Prenylation</keyword>
<dbReference type="SMART" id="SM00173">
    <property type="entry name" value="RAS"/>
    <property type="match status" value="1"/>
</dbReference>
<dbReference type="PANTHER" id="PTHR36720">
    <property type="entry name" value="TAF RNA POLYMERASE I SUBUNIT A"/>
    <property type="match status" value="1"/>
</dbReference>
<evidence type="ECO:0000256" key="3">
    <source>
        <dbReference type="ARBA" id="ARBA00022741"/>
    </source>
</evidence>
<name>A0A118JV48_CYNCS</name>
<accession>A0A118JV48</accession>
<dbReference type="SMART" id="SM00174">
    <property type="entry name" value="RHO"/>
    <property type="match status" value="1"/>
</dbReference>
<dbReference type="InterPro" id="IPR005225">
    <property type="entry name" value="Small_GTP-bd"/>
</dbReference>
<dbReference type="NCBIfam" id="TIGR00231">
    <property type="entry name" value="small_GTP"/>
    <property type="match status" value="1"/>
</dbReference>
<keyword evidence="4" id="KW-0342">GTP-binding</keyword>
<dbReference type="PROSITE" id="PS51419">
    <property type="entry name" value="RAB"/>
    <property type="match status" value="1"/>
</dbReference>
<dbReference type="InterPro" id="IPR001806">
    <property type="entry name" value="Small_GTPase"/>
</dbReference>
<dbReference type="Pfam" id="PF14929">
    <property type="entry name" value="TAF1_subA"/>
    <property type="match status" value="1"/>
</dbReference>
<organism evidence="8 9">
    <name type="scientific">Cynara cardunculus var. scolymus</name>
    <name type="common">Globe artichoke</name>
    <name type="synonym">Cynara scolymus</name>
    <dbReference type="NCBI Taxonomy" id="59895"/>
    <lineage>
        <taxon>Eukaryota</taxon>
        <taxon>Viridiplantae</taxon>
        <taxon>Streptophyta</taxon>
        <taxon>Embryophyta</taxon>
        <taxon>Tracheophyta</taxon>
        <taxon>Spermatophyta</taxon>
        <taxon>Magnoliopsida</taxon>
        <taxon>eudicotyledons</taxon>
        <taxon>Gunneridae</taxon>
        <taxon>Pentapetalae</taxon>
        <taxon>asterids</taxon>
        <taxon>campanulids</taxon>
        <taxon>Asterales</taxon>
        <taxon>Asteraceae</taxon>
        <taxon>Carduoideae</taxon>
        <taxon>Cardueae</taxon>
        <taxon>Carduinae</taxon>
        <taxon>Cynara</taxon>
    </lineage>
</organism>
<dbReference type="GO" id="GO:0005525">
    <property type="term" value="F:GTP binding"/>
    <property type="evidence" value="ECO:0007669"/>
    <property type="project" value="UniProtKB-KW"/>
</dbReference>
<comment type="subcellular location">
    <subcellularLocation>
        <location evidence="1">Cell membrane</location>
        <topology evidence="1">Lipid-anchor</topology>
        <orientation evidence="1">Cytoplasmic side</orientation>
    </subcellularLocation>
</comment>
<evidence type="ECO:0000313" key="9">
    <source>
        <dbReference type="Proteomes" id="UP000243975"/>
    </source>
</evidence>
<keyword evidence="3" id="KW-0547">Nucleotide-binding</keyword>
<dbReference type="FunFam" id="3.40.50.300:FF:000067">
    <property type="entry name" value="ras-related protein RABA1f"/>
    <property type="match status" value="1"/>
</dbReference>
<protein>
    <submittedName>
        <fullName evidence="8">Ran GTPase</fullName>
    </submittedName>
</protein>
<dbReference type="STRING" id="59895.A0A118JV48"/>
<dbReference type="CDD" id="cd01868">
    <property type="entry name" value="Rab11_like"/>
    <property type="match status" value="1"/>
</dbReference>
<dbReference type="Proteomes" id="UP000243975">
    <property type="component" value="Unassembled WGS sequence"/>
</dbReference>
<keyword evidence="6" id="KW-0449">Lipoprotein</keyword>
<dbReference type="GO" id="GO:0006360">
    <property type="term" value="P:transcription by RNA polymerase I"/>
    <property type="evidence" value="ECO:0007669"/>
    <property type="project" value="InterPro"/>
</dbReference>
<comment type="similarity">
    <text evidence="2">Belongs to the small GTPase superfamily. Rab family.</text>
</comment>
<evidence type="ECO:0000256" key="5">
    <source>
        <dbReference type="ARBA" id="ARBA00023136"/>
    </source>
</evidence>
<evidence type="ECO:0000256" key="6">
    <source>
        <dbReference type="ARBA" id="ARBA00023288"/>
    </source>
</evidence>
<feature type="non-terminal residue" evidence="8">
    <location>
        <position position="1"/>
    </location>
</feature>
<gene>
    <name evidence="8" type="ORF">Ccrd_004856</name>
</gene>
<dbReference type="EMBL" id="LEKV01004794">
    <property type="protein sequence ID" value="KVH93099.1"/>
    <property type="molecule type" value="Genomic_DNA"/>
</dbReference>
<proteinExistence type="inferred from homology"/>
<dbReference type="Gene3D" id="3.40.50.300">
    <property type="entry name" value="P-loop containing nucleotide triphosphate hydrolases"/>
    <property type="match status" value="1"/>
</dbReference>
<sequence length="825" mass="94259">PSPVTTRRAHGVNFSSIFLRCRHTTGPHLAGEVSESQNAVAICMEKLPYPMDLSQEFHEEEDTNKLKKSKTTKTNRSKIDDGVVVESSKKRNIKGIMLSVTKPSYTLKRGIGRDLRSLRWEHRNRLRYLLRQLVRRQNWDEASGVLSLLLKGTHRENSLSTNRTKYWATLELLEHMGVAKVKRRKIQHVYEIWMKKNFAVTKNRRSSKGRFDVQLEFLLLCLSEGDTDGAYQAVISLLQESEFTSDSIANVVAGLAFSHLWYNAIEKEMHLHDSAESGTPIQSTTMLGPRQSMLIDQSNGQSAIEVQDSGFSIRRDSNTSIRIGKTIDPEVVDRERKVPMEVDDDVKKEIPQYEELHMNSVESDPSGNASQFPHTGNKRYGSIYYARDLEYLLMPLRFPSTNNLEDFVSFQRRIHNDHYKAAVKHLRGAMLLLGDQVKEAIEEVESVVQISDAALPFRLKASLLDHFSHEDEIKLCNCFEDTLRKDPTCSHSVAKLISLHHDGYYSTEKLVEMIGLHLDGTYAECHIWKEFAYCFIRLSQCDEDRMSSCVDSYGNGYRKHTKIALDMFKDAVSRKNWRLRCRWWRTRHFTQTILASEVAAGKMELVSYKAASACHLYGPEFAYVVKACTHLEKEKKREEMFTRNEFSLESKSTIGVEFATRSIRVDDKIIKAQIWDTAGQERYRAITSAYYRGAVGALLVYDTTRHITFENVERWLKELRDHSDSNIVIMLVGNKADLRHLRAVSTEDAKTFAEKENTYFMETSALEALNVENAFTEVLTQIYHVVSRKALDIGNDPAALPQGQTINVGSKDDISAVKKVGCCST</sequence>
<dbReference type="PROSITE" id="PS51421">
    <property type="entry name" value="RAS"/>
    <property type="match status" value="1"/>
</dbReference>
<evidence type="ECO:0000256" key="4">
    <source>
        <dbReference type="ARBA" id="ARBA00023134"/>
    </source>
</evidence>
<dbReference type="AlphaFoldDB" id="A0A118JV48"/>
<keyword evidence="5" id="KW-0472">Membrane</keyword>